<evidence type="ECO:0000256" key="3">
    <source>
        <dbReference type="ARBA" id="ARBA00022692"/>
    </source>
</evidence>
<evidence type="ECO:0000256" key="2">
    <source>
        <dbReference type="ARBA" id="ARBA00006843"/>
    </source>
</evidence>
<evidence type="ECO:0000313" key="8">
    <source>
        <dbReference type="RefSeq" id="XP_014663580.1"/>
    </source>
</evidence>
<keyword evidence="4 6" id="KW-1133">Transmembrane helix</keyword>
<feature type="transmembrane region" description="Helical" evidence="6">
    <location>
        <begin position="66"/>
        <end position="89"/>
    </location>
</feature>
<reference evidence="8" key="1">
    <citation type="submission" date="2025-08" db="UniProtKB">
        <authorList>
            <consortium name="RefSeq"/>
        </authorList>
    </citation>
    <scope>IDENTIFICATION</scope>
</reference>
<dbReference type="Pfam" id="PF04505">
    <property type="entry name" value="CD225"/>
    <property type="match status" value="1"/>
</dbReference>
<keyword evidence="7" id="KW-1185">Reference proteome</keyword>
<dbReference type="Proteomes" id="UP000695022">
    <property type="component" value="Unplaced"/>
</dbReference>
<dbReference type="PANTHER" id="PTHR14948:SF25">
    <property type="entry name" value="DUF4190 DOMAIN-CONTAINING PROTEIN"/>
    <property type="match status" value="1"/>
</dbReference>
<sequence length="147" mass="16700">MDKSMKNKSASIASSLQSGSYRSGYQSSDITIEHGQAVIYTKQPYIVGEPGKHFIIVEQKRKPTSYIAWAILVTLVCFFPTGIAAIYFARRCKREMKEEKVAVARDTSVTTKRWIICTVFLGLVIWVGVLVHVCTWYGIHNHWATPW</sequence>
<dbReference type="RefSeq" id="XP_014663580.1">
    <property type="nucleotide sequence ID" value="XM_014808094.1"/>
</dbReference>
<feature type="transmembrane region" description="Helical" evidence="6">
    <location>
        <begin position="114"/>
        <end position="139"/>
    </location>
</feature>
<keyword evidence="3 6" id="KW-0812">Transmembrane</keyword>
<dbReference type="InterPro" id="IPR051423">
    <property type="entry name" value="CD225/Dispanin"/>
</dbReference>
<gene>
    <name evidence="8" type="primary">LOC106806224</name>
</gene>
<evidence type="ECO:0000313" key="7">
    <source>
        <dbReference type="Proteomes" id="UP000695022"/>
    </source>
</evidence>
<evidence type="ECO:0000256" key="1">
    <source>
        <dbReference type="ARBA" id="ARBA00004370"/>
    </source>
</evidence>
<proteinExistence type="inferred from homology"/>
<protein>
    <submittedName>
        <fullName evidence="8">Uncharacterized protein LOC106806224</fullName>
    </submittedName>
</protein>
<evidence type="ECO:0000256" key="4">
    <source>
        <dbReference type="ARBA" id="ARBA00022989"/>
    </source>
</evidence>
<comment type="similarity">
    <text evidence="2">Belongs to the CD225/Dispanin family.</text>
</comment>
<keyword evidence="5 6" id="KW-0472">Membrane</keyword>
<dbReference type="InterPro" id="IPR007593">
    <property type="entry name" value="CD225/Dispanin_fam"/>
</dbReference>
<name>A0ABM1DUF9_PRICU</name>
<accession>A0ABM1DUF9</accession>
<comment type="subcellular location">
    <subcellularLocation>
        <location evidence="1">Membrane</location>
    </subcellularLocation>
</comment>
<evidence type="ECO:0000256" key="5">
    <source>
        <dbReference type="ARBA" id="ARBA00023136"/>
    </source>
</evidence>
<evidence type="ECO:0000256" key="6">
    <source>
        <dbReference type="SAM" id="Phobius"/>
    </source>
</evidence>
<organism evidence="7 8">
    <name type="scientific">Priapulus caudatus</name>
    <name type="common">Priapulid worm</name>
    <dbReference type="NCBI Taxonomy" id="37621"/>
    <lineage>
        <taxon>Eukaryota</taxon>
        <taxon>Metazoa</taxon>
        <taxon>Ecdysozoa</taxon>
        <taxon>Scalidophora</taxon>
        <taxon>Priapulida</taxon>
        <taxon>Priapulimorpha</taxon>
        <taxon>Priapulimorphida</taxon>
        <taxon>Priapulidae</taxon>
        <taxon>Priapulus</taxon>
    </lineage>
</organism>
<dbReference type="GeneID" id="106806224"/>
<dbReference type="PANTHER" id="PTHR14948">
    <property type="entry name" value="NG5"/>
    <property type="match status" value="1"/>
</dbReference>